<evidence type="ECO:0000313" key="3">
    <source>
        <dbReference type="Proteomes" id="UP001497382"/>
    </source>
</evidence>
<protein>
    <recommendedName>
        <fullName evidence="4">Secreted protein</fullName>
    </recommendedName>
</protein>
<feature type="non-terminal residue" evidence="2">
    <location>
        <position position="71"/>
    </location>
</feature>
<name>A0AAV1ZHK2_9ARAC</name>
<comment type="caution">
    <text evidence="2">The sequence shown here is derived from an EMBL/GenBank/DDBJ whole genome shotgun (WGS) entry which is preliminary data.</text>
</comment>
<evidence type="ECO:0008006" key="4">
    <source>
        <dbReference type="Google" id="ProtNLM"/>
    </source>
</evidence>
<organism evidence="2 3">
    <name type="scientific">Larinioides sclopetarius</name>
    <dbReference type="NCBI Taxonomy" id="280406"/>
    <lineage>
        <taxon>Eukaryota</taxon>
        <taxon>Metazoa</taxon>
        <taxon>Ecdysozoa</taxon>
        <taxon>Arthropoda</taxon>
        <taxon>Chelicerata</taxon>
        <taxon>Arachnida</taxon>
        <taxon>Araneae</taxon>
        <taxon>Araneomorphae</taxon>
        <taxon>Entelegynae</taxon>
        <taxon>Araneoidea</taxon>
        <taxon>Araneidae</taxon>
        <taxon>Larinioides</taxon>
    </lineage>
</organism>
<accession>A0AAV1ZHK2</accession>
<dbReference type="AlphaFoldDB" id="A0AAV1ZHK2"/>
<dbReference type="Proteomes" id="UP001497382">
    <property type="component" value="Unassembled WGS sequence"/>
</dbReference>
<proteinExistence type="predicted"/>
<keyword evidence="3" id="KW-1185">Reference proteome</keyword>
<feature type="chain" id="PRO_5043886606" description="Secreted protein" evidence="1">
    <location>
        <begin position="24"/>
        <end position="71"/>
    </location>
</feature>
<reference evidence="2 3" key="1">
    <citation type="submission" date="2024-04" db="EMBL/GenBank/DDBJ databases">
        <authorList>
            <person name="Rising A."/>
            <person name="Reimegard J."/>
            <person name="Sonavane S."/>
            <person name="Akerstrom W."/>
            <person name="Nylinder S."/>
            <person name="Hedman E."/>
            <person name="Kallberg Y."/>
        </authorList>
    </citation>
    <scope>NUCLEOTIDE SEQUENCE [LARGE SCALE GENOMIC DNA]</scope>
</reference>
<gene>
    <name evidence="2" type="ORF">LARSCL_LOCUS5619</name>
</gene>
<evidence type="ECO:0000313" key="2">
    <source>
        <dbReference type="EMBL" id="CAL1271034.1"/>
    </source>
</evidence>
<feature type="signal peptide" evidence="1">
    <location>
        <begin position="1"/>
        <end position="23"/>
    </location>
</feature>
<dbReference type="EMBL" id="CAXIEN010000052">
    <property type="protein sequence ID" value="CAL1271034.1"/>
    <property type="molecule type" value="Genomic_DNA"/>
</dbReference>
<sequence>MKLLRDTLSAILNLFFIWAGSHAKDFDFQVSKCLLRKKVGVLQMLRNSSYIVNEGVCCAPKKKLRKRQREK</sequence>
<evidence type="ECO:0000256" key="1">
    <source>
        <dbReference type="SAM" id="SignalP"/>
    </source>
</evidence>
<keyword evidence="1" id="KW-0732">Signal</keyword>